<dbReference type="Pfam" id="PF04264">
    <property type="entry name" value="YceI"/>
    <property type="match status" value="1"/>
</dbReference>
<dbReference type="InterPro" id="IPR036761">
    <property type="entry name" value="TTHA0802/YceI-like_sf"/>
</dbReference>
<dbReference type="Proteomes" id="UP000244090">
    <property type="component" value="Unassembled WGS sequence"/>
</dbReference>
<dbReference type="RefSeq" id="WP_245896921.1">
    <property type="nucleotide sequence ID" value="NZ_QBKT01000009.1"/>
</dbReference>
<keyword evidence="4" id="KW-1185">Reference proteome</keyword>
<organism evidence="3 4">
    <name type="scientific">Kordia periserrulae</name>
    <dbReference type="NCBI Taxonomy" id="701523"/>
    <lineage>
        <taxon>Bacteria</taxon>
        <taxon>Pseudomonadati</taxon>
        <taxon>Bacteroidota</taxon>
        <taxon>Flavobacteriia</taxon>
        <taxon>Flavobacteriales</taxon>
        <taxon>Flavobacteriaceae</taxon>
        <taxon>Kordia</taxon>
    </lineage>
</organism>
<dbReference type="SMART" id="SM00867">
    <property type="entry name" value="YceI"/>
    <property type="match status" value="1"/>
</dbReference>
<gene>
    <name evidence="3" type="ORF">C8N46_10982</name>
</gene>
<comment type="caution">
    <text evidence="3">The sequence shown here is derived from an EMBL/GenBank/DDBJ whole genome shotgun (WGS) entry which is preliminary data.</text>
</comment>
<dbReference type="Gene3D" id="2.40.128.110">
    <property type="entry name" value="Lipid/polyisoprenoid-binding, YceI-like"/>
    <property type="match status" value="1"/>
</dbReference>
<protein>
    <submittedName>
        <fullName evidence="3">YceI-like domain-containing protein</fullName>
    </submittedName>
</protein>
<dbReference type="PANTHER" id="PTHR34406">
    <property type="entry name" value="PROTEIN YCEI"/>
    <property type="match status" value="1"/>
</dbReference>
<dbReference type="SUPFAM" id="SSF101874">
    <property type="entry name" value="YceI-like"/>
    <property type="match status" value="1"/>
</dbReference>
<dbReference type="EMBL" id="QBKT01000009">
    <property type="protein sequence ID" value="PTX59493.1"/>
    <property type="molecule type" value="Genomic_DNA"/>
</dbReference>
<feature type="signal peptide" evidence="1">
    <location>
        <begin position="1"/>
        <end position="18"/>
    </location>
</feature>
<dbReference type="AlphaFoldDB" id="A0A2T6BTU9"/>
<evidence type="ECO:0000256" key="1">
    <source>
        <dbReference type="SAM" id="SignalP"/>
    </source>
</evidence>
<feature type="domain" description="Lipid/polyisoprenoid-binding YceI-like" evidence="2">
    <location>
        <begin position="20"/>
        <end position="174"/>
    </location>
</feature>
<keyword evidence="1" id="KW-0732">Signal</keyword>
<name>A0A2T6BTU9_9FLAO</name>
<reference evidence="3 4" key="1">
    <citation type="submission" date="2018-04" db="EMBL/GenBank/DDBJ databases">
        <title>Genomic Encyclopedia of Archaeal and Bacterial Type Strains, Phase II (KMG-II): from individual species to whole genera.</title>
        <authorList>
            <person name="Goeker M."/>
        </authorList>
    </citation>
    <scope>NUCLEOTIDE SEQUENCE [LARGE SCALE GENOMIC DNA]</scope>
    <source>
        <strain evidence="3 4">DSM 25731</strain>
    </source>
</reference>
<evidence type="ECO:0000313" key="4">
    <source>
        <dbReference type="Proteomes" id="UP000244090"/>
    </source>
</evidence>
<dbReference type="PANTHER" id="PTHR34406:SF1">
    <property type="entry name" value="PROTEIN YCEI"/>
    <property type="match status" value="1"/>
</dbReference>
<sequence length="181" mass="20085">MKKLLYMCIFLAVGTVAAQKYYTKTGTTDFKASVAAFEPVEAKSSSTTVVLNVNTGDIAALLFIKSFHFKVALMEEHFNENYMDSDKHPKATFKGSLANFSMADISSTAKEYDLTGTLTVRGQAKEIATTAKVSKNGEKIMIESFFSVKPQDFGIEIPSIVREKIAKEININLNYELIEKK</sequence>
<evidence type="ECO:0000259" key="2">
    <source>
        <dbReference type="SMART" id="SM00867"/>
    </source>
</evidence>
<dbReference type="InterPro" id="IPR007372">
    <property type="entry name" value="Lipid/polyisoprenoid-bd_YceI"/>
</dbReference>
<proteinExistence type="predicted"/>
<accession>A0A2T6BTU9</accession>
<evidence type="ECO:0000313" key="3">
    <source>
        <dbReference type="EMBL" id="PTX59493.1"/>
    </source>
</evidence>
<feature type="chain" id="PRO_5015679551" evidence="1">
    <location>
        <begin position="19"/>
        <end position="181"/>
    </location>
</feature>